<evidence type="ECO:0000259" key="3">
    <source>
        <dbReference type="PROSITE" id="PS01031"/>
    </source>
</evidence>
<dbReference type="EMBL" id="JAUSTY010000011">
    <property type="protein sequence ID" value="MDQ0166806.1"/>
    <property type="molecule type" value="Genomic_DNA"/>
</dbReference>
<dbReference type="InterPro" id="IPR031107">
    <property type="entry name" value="Small_HSP"/>
</dbReference>
<evidence type="ECO:0000313" key="4">
    <source>
        <dbReference type="EMBL" id="MDQ0166806.1"/>
    </source>
</evidence>
<dbReference type="InterPro" id="IPR008978">
    <property type="entry name" value="HSP20-like_chaperone"/>
</dbReference>
<keyword evidence="5" id="KW-1185">Reference proteome</keyword>
<organism evidence="4 5">
    <name type="scientific">Caldalkalibacillus horti</name>
    <dbReference type="NCBI Taxonomy" id="77523"/>
    <lineage>
        <taxon>Bacteria</taxon>
        <taxon>Bacillati</taxon>
        <taxon>Bacillota</taxon>
        <taxon>Bacilli</taxon>
        <taxon>Bacillales</taxon>
        <taxon>Bacillaceae</taxon>
        <taxon>Caldalkalibacillus</taxon>
    </lineage>
</organism>
<dbReference type="Gene3D" id="2.60.40.790">
    <property type="match status" value="1"/>
</dbReference>
<sequence>MIKISELNPYRSNEDPFEQLLRSFHDLMESNWASPFGYQSFRSSIREDTNHYIVTAELPGVAKDDINLELEGHYLTIRAKTNEINELKDHNNYLIGSSRRTGEFVRSFFLGNADVNSIQAKLENGLLHVWIPKLPDNHHSRKQIPID</sequence>
<evidence type="ECO:0000256" key="1">
    <source>
        <dbReference type="PROSITE-ProRule" id="PRU00285"/>
    </source>
</evidence>
<comment type="similarity">
    <text evidence="1 2">Belongs to the small heat shock protein (HSP20) family.</text>
</comment>
<reference evidence="4 5" key="1">
    <citation type="submission" date="2023-07" db="EMBL/GenBank/DDBJ databases">
        <title>Genomic Encyclopedia of Type Strains, Phase IV (KMG-IV): sequencing the most valuable type-strain genomes for metagenomic binning, comparative biology and taxonomic classification.</title>
        <authorList>
            <person name="Goeker M."/>
        </authorList>
    </citation>
    <scope>NUCLEOTIDE SEQUENCE [LARGE SCALE GENOMIC DNA]</scope>
    <source>
        <strain evidence="4 5">DSM 12751</strain>
    </source>
</reference>
<dbReference type="RefSeq" id="WP_307395303.1">
    <property type="nucleotide sequence ID" value="NZ_BAAADK010000003.1"/>
</dbReference>
<name>A0ABT9W0K4_9BACI</name>
<dbReference type="SUPFAM" id="SSF49764">
    <property type="entry name" value="HSP20-like chaperones"/>
    <property type="match status" value="1"/>
</dbReference>
<evidence type="ECO:0000313" key="5">
    <source>
        <dbReference type="Proteomes" id="UP001235840"/>
    </source>
</evidence>
<dbReference type="Pfam" id="PF00011">
    <property type="entry name" value="HSP20"/>
    <property type="match status" value="1"/>
</dbReference>
<comment type="caution">
    <text evidence="4">The sequence shown here is derived from an EMBL/GenBank/DDBJ whole genome shotgun (WGS) entry which is preliminary data.</text>
</comment>
<gene>
    <name evidence="4" type="ORF">J2S11_002722</name>
</gene>
<dbReference type="InterPro" id="IPR002068">
    <property type="entry name" value="A-crystallin/Hsp20_dom"/>
</dbReference>
<protein>
    <submittedName>
        <fullName evidence="4">HSP20 family protein</fullName>
    </submittedName>
</protein>
<dbReference type="CDD" id="cd06471">
    <property type="entry name" value="ACD_LpsHSP_like"/>
    <property type="match status" value="1"/>
</dbReference>
<evidence type="ECO:0000256" key="2">
    <source>
        <dbReference type="RuleBase" id="RU003616"/>
    </source>
</evidence>
<proteinExistence type="inferred from homology"/>
<dbReference type="Proteomes" id="UP001235840">
    <property type="component" value="Unassembled WGS sequence"/>
</dbReference>
<dbReference type="PANTHER" id="PTHR11527">
    <property type="entry name" value="HEAT-SHOCK PROTEIN 20 FAMILY MEMBER"/>
    <property type="match status" value="1"/>
</dbReference>
<feature type="domain" description="SHSP" evidence="3">
    <location>
        <begin position="27"/>
        <end position="147"/>
    </location>
</feature>
<dbReference type="PROSITE" id="PS01031">
    <property type="entry name" value="SHSP"/>
    <property type="match status" value="1"/>
</dbReference>
<accession>A0ABT9W0K4</accession>